<organism evidence="1">
    <name type="scientific">Schmidtea mediterranea</name>
    <name type="common">Freshwater planarian flatworm</name>
    <dbReference type="NCBI Taxonomy" id="79327"/>
    <lineage>
        <taxon>Eukaryota</taxon>
        <taxon>Metazoa</taxon>
        <taxon>Spiralia</taxon>
        <taxon>Lophotrochozoa</taxon>
        <taxon>Platyhelminthes</taxon>
        <taxon>Rhabditophora</taxon>
        <taxon>Seriata</taxon>
        <taxon>Tricladida</taxon>
        <taxon>Continenticola</taxon>
        <taxon>Geoplanoidea</taxon>
        <taxon>Dugesiidae</taxon>
        <taxon>Schmidtea</taxon>
    </lineage>
</organism>
<dbReference type="EMBL" id="JX010577">
    <property type="protein sequence ID" value="AFJ24820.1"/>
    <property type="molecule type" value="mRNA"/>
</dbReference>
<reference evidence="1" key="1">
    <citation type="journal article" date="2012" name="Genes Dev.">
        <title>A molecular wound response program associated with regeneration initiation in planarians.</title>
        <authorList>
            <person name="Wenemoser D."/>
            <person name="Lapan S.W."/>
            <person name="Wilkinson A.W."/>
            <person name="Bell G.W."/>
            <person name="Reddien P.W."/>
        </authorList>
    </citation>
    <scope>NUCLEOTIDE SEQUENCE</scope>
</reference>
<dbReference type="AlphaFoldDB" id="I1ZIG6"/>
<accession>I1ZIG6</accession>
<sequence>NINPIPFVQWTVIQDKNQPDSHRSKLKSRIVLLVEQTKSKGLYTYL</sequence>
<protein>
    <submittedName>
        <fullName evidence="1">Uncharacterized protein</fullName>
    </submittedName>
</protein>
<evidence type="ECO:0000313" key="1">
    <source>
        <dbReference type="EMBL" id="AFJ24820.1"/>
    </source>
</evidence>
<proteinExistence type="evidence at transcript level"/>
<name>I1ZIG6_SCHMD</name>
<feature type="non-terminal residue" evidence="1">
    <location>
        <position position="1"/>
    </location>
</feature>